<protein>
    <submittedName>
        <fullName evidence="6">Flavoprotein, HI0933 family</fullName>
    </submittedName>
</protein>
<dbReference type="PRINTS" id="PR00368">
    <property type="entry name" value="FADPNR"/>
</dbReference>
<keyword evidence="2" id="KW-0285">Flavoprotein</keyword>
<evidence type="ECO:0000313" key="7">
    <source>
        <dbReference type="Proteomes" id="UP000053370"/>
    </source>
</evidence>
<dbReference type="STRING" id="1678840.ATC1_131577"/>
<evidence type="ECO:0000259" key="5">
    <source>
        <dbReference type="Pfam" id="PF22780"/>
    </source>
</evidence>
<reference evidence="6" key="1">
    <citation type="journal article" date="2015" name="Genome Announc.">
        <title>Draft Genome Sequence of Anaerolineae Strain TC1, a Novel Isolate from a Methanogenic Wastewater Treatment System.</title>
        <authorList>
            <person name="Matsuura N."/>
            <person name="Tourlousse D.M."/>
            <person name="Sun L."/>
            <person name="Toyonaga M."/>
            <person name="Kuroda K."/>
            <person name="Ohashi A."/>
            <person name="Cruz R."/>
            <person name="Yamaguchi T."/>
            <person name="Sekiguchi Y."/>
        </authorList>
    </citation>
    <scope>NUCLEOTIDE SEQUENCE [LARGE SCALE GENOMIC DNA]</scope>
    <source>
        <strain evidence="6">TC1</strain>
    </source>
</reference>
<dbReference type="Pfam" id="PF03486">
    <property type="entry name" value="HI0933_like"/>
    <property type="match status" value="1"/>
</dbReference>
<gene>
    <name evidence="6" type="ORF">ATC1_131577</name>
</gene>
<dbReference type="InterPro" id="IPR057661">
    <property type="entry name" value="RsdA/BaiN/AoA(So)_Rossmann"/>
</dbReference>
<comment type="cofactor">
    <cofactor evidence="1">
        <name>FAD</name>
        <dbReference type="ChEBI" id="CHEBI:57692"/>
    </cofactor>
</comment>
<dbReference type="PATRIC" id="fig|1678840.3.peg.3066"/>
<dbReference type="Gene3D" id="3.50.50.60">
    <property type="entry name" value="FAD/NAD(P)-binding domain"/>
    <property type="match status" value="1"/>
</dbReference>
<keyword evidence="7" id="KW-1185">Reference proteome</keyword>
<accession>A0A0S7BVQ3</accession>
<dbReference type="Gene3D" id="2.40.30.10">
    <property type="entry name" value="Translation factors"/>
    <property type="match status" value="1"/>
</dbReference>
<evidence type="ECO:0000313" key="6">
    <source>
        <dbReference type="EMBL" id="GAP41585.1"/>
    </source>
</evidence>
<dbReference type="InterPro" id="IPR036188">
    <property type="entry name" value="FAD/NAD-bd_sf"/>
</dbReference>
<feature type="domain" description="RsdA/BaiN/AoA(So)-like insert" evidence="5">
    <location>
        <begin position="189"/>
        <end position="346"/>
    </location>
</feature>
<evidence type="ECO:0000256" key="1">
    <source>
        <dbReference type="ARBA" id="ARBA00001974"/>
    </source>
</evidence>
<dbReference type="Proteomes" id="UP000053370">
    <property type="component" value="Unassembled WGS sequence"/>
</dbReference>
<dbReference type="InterPro" id="IPR023166">
    <property type="entry name" value="BaiN-like_dom_sf"/>
</dbReference>
<dbReference type="RefSeq" id="WP_062283105.1">
    <property type="nucleotide sequence ID" value="NZ_DF968181.1"/>
</dbReference>
<keyword evidence="3" id="KW-0274">FAD</keyword>
<proteinExistence type="predicted"/>
<feature type="domain" description="RsdA/BaiN/AoA(So)-like Rossmann fold-like" evidence="4">
    <location>
        <begin position="3"/>
        <end position="400"/>
    </location>
</feature>
<dbReference type="SUPFAM" id="SSF51905">
    <property type="entry name" value="FAD/NAD(P)-binding domain"/>
    <property type="match status" value="1"/>
</dbReference>
<dbReference type="EMBL" id="DF968181">
    <property type="protein sequence ID" value="GAP41585.1"/>
    <property type="molecule type" value="Genomic_DNA"/>
</dbReference>
<evidence type="ECO:0000256" key="3">
    <source>
        <dbReference type="ARBA" id="ARBA00022827"/>
    </source>
</evidence>
<dbReference type="InterPro" id="IPR055178">
    <property type="entry name" value="RsdA/BaiN/AoA(So)-like_dom"/>
</dbReference>
<dbReference type="InterPro" id="IPR004792">
    <property type="entry name" value="BaiN-like"/>
</dbReference>
<dbReference type="OrthoDB" id="9773233at2"/>
<evidence type="ECO:0000259" key="4">
    <source>
        <dbReference type="Pfam" id="PF03486"/>
    </source>
</evidence>
<organism evidence="6">
    <name type="scientific">Flexilinea flocculi</name>
    <dbReference type="NCBI Taxonomy" id="1678840"/>
    <lineage>
        <taxon>Bacteria</taxon>
        <taxon>Bacillati</taxon>
        <taxon>Chloroflexota</taxon>
        <taxon>Anaerolineae</taxon>
        <taxon>Anaerolineales</taxon>
        <taxon>Anaerolineaceae</taxon>
        <taxon>Flexilinea</taxon>
    </lineage>
</organism>
<dbReference type="AlphaFoldDB" id="A0A0S7BVQ3"/>
<sequence>MKIGIFGAGPAGIFAALNVRNVIMNDIYLFDANPRIGKKFSVTGSGRCNITNLNIQSDAYFSFQPANLKKIFDRYSPIHVRNILDELGIPTVTTDDGWVYPQSYSANNVVQILRDHLDSRGIHIIEDTKVISVENRNNEFILTVDNQQKKFHFDRLVAATGGKAFPQLRADTSILKDFEKMGIQTVPFRPALVPVELSEKTFQPIAGIRMDAEIQLFKNNLLIRKNIGNIIFTDFGLNGPGIMNLSHLIDPNNEKIFSVIINFLPESNRKQIENFFEKTRKTPFHYRSIFLSLLPEKVVDFFFNRWKLPENTICSDIPIKNMHAHLKDMQSIRVGIHTVKGYKFAQASAGGILLSEIDLDTMQSKKIPGLFFAGEILDVTGPCGGYNLHWAITSGIIAGESINAQAD</sequence>
<dbReference type="NCBIfam" id="TIGR00275">
    <property type="entry name" value="aminoacetone oxidase family FAD-binding enzyme"/>
    <property type="match status" value="1"/>
</dbReference>
<name>A0A0S7BVQ3_9CHLR</name>
<dbReference type="PANTHER" id="PTHR42887:SF2">
    <property type="entry name" value="OS12G0638800 PROTEIN"/>
    <property type="match status" value="1"/>
</dbReference>
<evidence type="ECO:0000256" key="2">
    <source>
        <dbReference type="ARBA" id="ARBA00022630"/>
    </source>
</evidence>
<dbReference type="SUPFAM" id="SSF160996">
    <property type="entry name" value="HI0933 insert domain-like"/>
    <property type="match status" value="1"/>
</dbReference>
<dbReference type="Pfam" id="PF22780">
    <property type="entry name" value="HI0933_like_1st"/>
    <property type="match status" value="1"/>
</dbReference>
<dbReference type="PANTHER" id="PTHR42887">
    <property type="entry name" value="OS12G0638800 PROTEIN"/>
    <property type="match status" value="1"/>
</dbReference>
<dbReference type="Gene3D" id="1.10.8.260">
    <property type="entry name" value="HI0933 insert domain-like"/>
    <property type="match status" value="1"/>
</dbReference>